<accession>A0A9P8QDJ9</accession>
<gene>
    <name evidence="7" type="ORF">WICPIJ_000047</name>
</gene>
<dbReference type="GO" id="GO:0022857">
    <property type="term" value="F:transmembrane transporter activity"/>
    <property type="evidence" value="ECO:0007669"/>
    <property type="project" value="TreeGrafter"/>
</dbReference>
<keyword evidence="4 6" id="KW-1133">Transmembrane helix</keyword>
<comment type="caution">
    <text evidence="7">The sequence shown here is derived from an EMBL/GenBank/DDBJ whole genome shotgun (WGS) entry which is preliminary data.</text>
</comment>
<keyword evidence="2" id="KW-0813">Transport</keyword>
<evidence type="ECO:0000313" key="8">
    <source>
        <dbReference type="Proteomes" id="UP000774326"/>
    </source>
</evidence>
<dbReference type="Proteomes" id="UP000774326">
    <property type="component" value="Unassembled WGS sequence"/>
</dbReference>
<evidence type="ECO:0000256" key="6">
    <source>
        <dbReference type="SAM" id="Phobius"/>
    </source>
</evidence>
<protein>
    <submittedName>
        <fullName evidence="7">Uncharacterized protein</fullName>
    </submittedName>
</protein>
<dbReference type="PANTHER" id="PTHR23502:SF31">
    <property type="entry name" value="POLYAMINE TRANSPORTER 1"/>
    <property type="match status" value="1"/>
</dbReference>
<evidence type="ECO:0000256" key="4">
    <source>
        <dbReference type="ARBA" id="ARBA00022989"/>
    </source>
</evidence>
<feature type="transmembrane region" description="Helical" evidence="6">
    <location>
        <begin position="93"/>
        <end position="115"/>
    </location>
</feature>
<keyword evidence="8" id="KW-1185">Reference proteome</keyword>
<dbReference type="AlphaFoldDB" id="A0A9P8QDJ9"/>
<dbReference type="EMBL" id="JAEUBG010000019">
    <property type="protein sequence ID" value="KAH3688988.1"/>
    <property type="molecule type" value="Genomic_DNA"/>
</dbReference>
<evidence type="ECO:0000256" key="1">
    <source>
        <dbReference type="ARBA" id="ARBA00004141"/>
    </source>
</evidence>
<dbReference type="OrthoDB" id="9986881at2759"/>
<dbReference type="GO" id="GO:0005886">
    <property type="term" value="C:plasma membrane"/>
    <property type="evidence" value="ECO:0007669"/>
    <property type="project" value="TreeGrafter"/>
</dbReference>
<sequence length="193" mass="20935">MFVGSVLFPVGLFWFTWTGNWPEKIHWMAPTAAGNFIGFGLLTIFSASMNYIIDSYLIFAASAVAANTFLRLEFACAFPLFGTQMFHNMGVKWAGLLIACVGFVLIPVPFAFYFFGEQTLGDTNDQVVDQRSDGSQGSNVLSVTVVDSDLDLLVGDLGEGNINVLQVLLQGTSWTSDGDGSGVDLNGDTFWDV</sequence>
<name>A0A9P8QDJ9_WICPI</name>
<dbReference type="InterPro" id="IPR036259">
    <property type="entry name" value="MFS_trans_sf"/>
</dbReference>
<evidence type="ECO:0000256" key="5">
    <source>
        <dbReference type="ARBA" id="ARBA00023136"/>
    </source>
</evidence>
<evidence type="ECO:0000256" key="3">
    <source>
        <dbReference type="ARBA" id="ARBA00022692"/>
    </source>
</evidence>
<organism evidence="7 8">
    <name type="scientific">Wickerhamomyces pijperi</name>
    <name type="common">Yeast</name>
    <name type="synonym">Pichia pijperi</name>
    <dbReference type="NCBI Taxonomy" id="599730"/>
    <lineage>
        <taxon>Eukaryota</taxon>
        <taxon>Fungi</taxon>
        <taxon>Dikarya</taxon>
        <taxon>Ascomycota</taxon>
        <taxon>Saccharomycotina</taxon>
        <taxon>Saccharomycetes</taxon>
        <taxon>Phaffomycetales</taxon>
        <taxon>Wickerhamomycetaceae</taxon>
        <taxon>Wickerhamomyces</taxon>
    </lineage>
</organism>
<dbReference type="SUPFAM" id="SSF103473">
    <property type="entry name" value="MFS general substrate transporter"/>
    <property type="match status" value="1"/>
</dbReference>
<evidence type="ECO:0000256" key="2">
    <source>
        <dbReference type="ARBA" id="ARBA00022448"/>
    </source>
</evidence>
<keyword evidence="5 6" id="KW-0472">Membrane</keyword>
<feature type="transmembrane region" description="Helical" evidence="6">
    <location>
        <begin position="57"/>
        <end position="81"/>
    </location>
</feature>
<proteinExistence type="predicted"/>
<evidence type="ECO:0000313" key="7">
    <source>
        <dbReference type="EMBL" id="KAH3688988.1"/>
    </source>
</evidence>
<comment type="subcellular location">
    <subcellularLocation>
        <location evidence="1">Membrane</location>
        <topology evidence="1">Multi-pass membrane protein</topology>
    </subcellularLocation>
</comment>
<feature type="transmembrane region" description="Helical" evidence="6">
    <location>
        <begin position="25"/>
        <end position="45"/>
    </location>
</feature>
<reference evidence="7" key="2">
    <citation type="submission" date="2021-01" db="EMBL/GenBank/DDBJ databases">
        <authorList>
            <person name="Schikora-Tamarit M.A."/>
        </authorList>
    </citation>
    <scope>NUCLEOTIDE SEQUENCE</scope>
    <source>
        <strain evidence="7">CBS2887</strain>
    </source>
</reference>
<keyword evidence="3 6" id="KW-0812">Transmembrane</keyword>
<reference evidence="7" key="1">
    <citation type="journal article" date="2021" name="Open Biol.">
        <title>Shared evolutionary footprints suggest mitochondrial oxidative damage underlies multiple complex I losses in fungi.</title>
        <authorList>
            <person name="Schikora-Tamarit M.A."/>
            <person name="Marcet-Houben M."/>
            <person name="Nosek J."/>
            <person name="Gabaldon T."/>
        </authorList>
    </citation>
    <scope>NUCLEOTIDE SEQUENCE</scope>
    <source>
        <strain evidence="7">CBS2887</strain>
    </source>
</reference>
<dbReference type="PANTHER" id="PTHR23502">
    <property type="entry name" value="MAJOR FACILITATOR SUPERFAMILY"/>
    <property type="match status" value="1"/>
</dbReference>